<dbReference type="RefSeq" id="WP_369149129.1">
    <property type="nucleotide sequence ID" value="NZ_CP163444.1"/>
</dbReference>
<accession>A0AB39TFL5</accession>
<gene>
    <name evidence="2" type="ORF">AB5J54_41015</name>
</gene>
<dbReference type="EMBL" id="CP163444">
    <property type="protein sequence ID" value="XDQ76504.1"/>
    <property type="molecule type" value="Genomic_DNA"/>
</dbReference>
<dbReference type="AlphaFoldDB" id="A0AB39TFL5"/>
<organism evidence="2">
    <name type="scientific">Streptomyces sp. R44</name>
    <dbReference type="NCBI Taxonomy" id="3238633"/>
    <lineage>
        <taxon>Bacteria</taxon>
        <taxon>Bacillati</taxon>
        <taxon>Actinomycetota</taxon>
        <taxon>Actinomycetes</taxon>
        <taxon>Kitasatosporales</taxon>
        <taxon>Streptomycetaceae</taxon>
        <taxon>Streptomyces</taxon>
    </lineage>
</organism>
<evidence type="ECO:0000313" key="2">
    <source>
        <dbReference type="EMBL" id="XDQ76504.1"/>
    </source>
</evidence>
<proteinExistence type="predicted"/>
<evidence type="ECO:0000256" key="1">
    <source>
        <dbReference type="SAM" id="MobiDB-lite"/>
    </source>
</evidence>
<protein>
    <submittedName>
        <fullName evidence="2">Uncharacterized protein</fullName>
    </submittedName>
</protein>
<feature type="region of interest" description="Disordered" evidence="1">
    <location>
        <begin position="49"/>
        <end position="75"/>
    </location>
</feature>
<sequence length="87" mass="8966">MIGYDTVGTGRGAVSFHPGRRIGYDTAGVGAWRGVAFSQPGHLMGYVTADEDRGAGNRPVPAPLPVDVPEPPKMNTAATIPMASAVC</sequence>
<name>A0AB39TFL5_9ACTN</name>
<reference evidence="2" key="1">
    <citation type="submission" date="2024-07" db="EMBL/GenBank/DDBJ databases">
        <authorList>
            <person name="Yu S.T."/>
        </authorList>
    </citation>
    <scope>NUCLEOTIDE SEQUENCE</scope>
    <source>
        <strain evidence="2">R44</strain>
    </source>
</reference>
<feature type="compositionally biased region" description="Pro residues" evidence="1">
    <location>
        <begin position="60"/>
        <end position="72"/>
    </location>
</feature>